<sequence length="435" mass="43908">MRMLPALIAAAMSFSSAVYAQALTCATAASGPNNIAVGGFFAQNYDLQAGETLTVTTSGTMTGRLGGGGAAGFTLCGGTTCSLTAAAAENGFNISIGNASFTTPITATVSCSAAGAGGGGGGGAGAGGGAAAAAGGGTTQPTITQVNNLRQQLLGIAAQATGQSQGFNVGAAIRNAIAGAPGFTKQPIRPFGDGGLYFQAPISDPDGLSGFEAWAAFSASTYDGTTEGTGLDLTFGIQRQVTDALTAGLAGSYGTLDLNSGGSNVDARAFVAGPYFAYQHQNLNLNGFILYGRPDYDFGGGVSADASRLTYSLGVSGRFPQSRYIVSPFLNLSGFQEDIDAAGTLAAQDISQYALGVGSRVDFETRGAFDPYVAIGFDAWEFDNGTSRSDGISPRLEAGFSMQAGAGSLSADFSAAEISNDVRRYGVSLRYDLRF</sequence>
<keyword evidence="1" id="KW-0732">Signal</keyword>
<feature type="chain" id="PRO_5015308366" description="Autotransporter domain-containing protein" evidence="1">
    <location>
        <begin position="21"/>
        <end position="435"/>
    </location>
</feature>
<accession>A0A2R8A8H6</accession>
<evidence type="ECO:0000313" key="3">
    <source>
        <dbReference type="EMBL" id="SPF28523.1"/>
    </source>
</evidence>
<dbReference type="PROSITE" id="PS51208">
    <property type="entry name" value="AUTOTRANSPORTER"/>
    <property type="match status" value="1"/>
</dbReference>
<name>A0A2R8A8H6_9RHOB</name>
<dbReference type="Proteomes" id="UP000244932">
    <property type="component" value="Unassembled WGS sequence"/>
</dbReference>
<dbReference type="InterPro" id="IPR036709">
    <property type="entry name" value="Autotransporte_beta_dom_sf"/>
</dbReference>
<dbReference type="EMBL" id="OMKW01000001">
    <property type="protein sequence ID" value="SPF28523.1"/>
    <property type="molecule type" value="Genomic_DNA"/>
</dbReference>
<keyword evidence="4" id="KW-1185">Reference proteome</keyword>
<proteinExistence type="predicted"/>
<dbReference type="InterPro" id="IPR005546">
    <property type="entry name" value="Autotransporte_beta"/>
</dbReference>
<protein>
    <recommendedName>
        <fullName evidence="2">Autotransporter domain-containing protein</fullName>
    </recommendedName>
</protein>
<feature type="signal peptide" evidence="1">
    <location>
        <begin position="1"/>
        <end position="20"/>
    </location>
</feature>
<dbReference type="AlphaFoldDB" id="A0A2R8A8H6"/>
<evidence type="ECO:0000256" key="1">
    <source>
        <dbReference type="SAM" id="SignalP"/>
    </source>
</evidence>
<dbReference type="Gene3D" id="2.40.128.130">
    <property type="entry name" value="Autotransporter beta-domain"/>
    <property type="match status" value="1"/>
</dbReference>
<dbReference type="RefSeq" id="WP_162844877.1">
    <property type="nucleotide sequence ID" value="NZ_OMKW01000001.1"/>
</dbReference>
<organism evidence="3 4">
    <name type="scientific">Pontivivens insulae</name>
    <dbReference type="NCBI Taxonomy" id="1639689"/>
    <lineage>
        <taxon>Bacteria</taxon>
        <taxon>Pseudomonadati</taxon>
        <taxon>Pseudomonadota</taxon>
        <taxon>Alphaproteobacteria</taxon>
        <taxon>Rhodobacterales</taxon>
        <taxon>Paracoccaceae</taxon>
        <taxon>Pontivivens</taxon>
    </lineage>
</organism>
<evidence type="ECO:0000313" key="4">
    <source>
        <dbReference type="Proteomes" id="UP000244932"/>
    </source>
</evidence>
<feature type="domain" description="Autotransporter" evidence="2">
    <location>
        <begin position="206"/>
        <end position="435"/>
    </location>
</feature>
<dbReference type="SUPFAM" id="SSF103515">
    <property type="entry name" value="Autotransporter"/>
    <property type="match status" value="1"/>
</dbReference>
<evidence type="ECO:0000259" key="2">
    <source>
        <dbReference type="PROSITE" id="PS51208"/>
    </source>
</evidence>
<gene>
    <name evidence="3" type="ORF">POI8812_00824</name>
</gene>
<reference evidence="3 4" key="1">
    <citation type="submission" date="2018-03" db="EMBL/GenBank/DDBJ databases">
        <authorList>
            <person name="Keele B.F."/>
        </authorList>
    </citation>
    <scope>NUCLEOTIDE SEQUENCE [LARGE SCALE GENOMIC DNA]</scope>
    <source>
        <strain evidence="3 4">CeCT 8812</strain>
    </source>
</reference>